<keyword evidence="6" id="KW-0227">DNA damage</keyword>
<dbReference type="PANTHER" id="PTHR19306:SF6">
    <property type="entry name" value="STRUCTURAL MAINTENANCE OF CHROMOSOMES PROTEIN 6"/>
    <property type="match status" value="1"/>
</dbReference>
<evidence type="ECO:0000256" key="6">
    <source>
        <dbReference type="ARBA" id="ARBA00022763"/>
    </source>
</evidence>
<dbReference type="GO" id="GO:0003697">
    <property type="term" value="F:single-stranded DNA binding"/>
    <property type="evidence" value="ECO:0007669"/>
    <property type="project" value="TreeGrafter"/>
</dbReference>
<gene>
    <name evidence="15" type="ORF">HYALB_00005282</name>
</gene>
<dbReference type="GO" id="GO:0035861">
    <property type="term" value="C:site of double-strand break"/>
    <property type="evidence" value="ECO:0007669"/>
    <property type="project" value="TreeGrafter"/>
</dbReference>
<evidence type="ECO:0000256" key="13">
    <source>
        <dbReference type="SAM" id="MobiDB-lite"/>
    </source>
</evidence>
<evidence type="ECO:0000256" key="11">
    <source>
        <dbReference type="ARBA" id="ARBA00023242"/>
    </source>
</evidence>
<dbReference type="Proteomes" id="UP000701801">
    <property type="component" value="Unassembled WGS sequence"/>
</dbReference>
<feature type="coiled-coil region" evidence="12">
    <location>
        <begin position="945"/>
        <end position="1004"/>
    </location>
</feature>
<feature type="compositionally biased region" description="Polar residues" evidence="13">
    <location>
        <begin position="58"/>
        <end position="67"/>
    </location>
</feature>
<evidence type="ECO:0000256" key="4">
    <source>
        <dbReference type="ARBA" id="ARBA00022454"/>
    </source>
</evidence>
<evidence type="ECO:0000256" key="10">
    <source>
        <dbReference type="ARBA" id="ARBA00023204"/>
    </source>
</evidence>
<evidence type="ECO:0000256" key="2">
    <source>
        <dbReference type="ARBA" id="ARBA00004286"/>
    </source>
</evidence>
<dbReference type="PANTHER" id="PTHR19306">
    <property type="entry name" value="STRUCTURAL MAINTENANCE OF CHROMOSOMES 5,6 SMC5, SMC6"/>
    <property type="match status" value="1"/>
</dbReference>
<feature type="coiled-coil region" evidence="12">
    <location>
        <begin position="846"/>
        <end position="887"/>
    </location>
</feature>
<reference evidence="15" key="1">
    <citation type="submission" date="2021-07" db="EMBL/GenBank/DDBJ databases">
        <authorList>
            <person name="Durling M."/>
        </authorList>
    </citation>
    <scope>NUCLEOTIDE SEQUENCE</scope>
</reference>
<comment type="similarity">
    <text evidence="3">Belongs to the SMC family. SMC6 subfamily.</text>
</comment>
<evidence type="ECO:0000256" key="12">
    <source>
        <dbReference type="SAM" id="Coils"/>
    </source>
</evidence>
<feature type="compositionally biased region" description="Basic and acidic residues" evidence="13">
    <location>
        <begin position="23"/>
        <end position="45"/>
    </location>
</feature>
<feature type="coiled-coil region" evidence="12">
    <location>
        <begin position="298"/>
        <end position="325"/>
    </location>
</feature>
<dbReference type="GO" id="GO:0005524">
    <property type="term" value="F:ATP binding"/>
    <property type="evidence" value="ECO:0007669"/>
    <property type="project" value="UniProtKB-KW"/>
</dbReference>
<keyword evidence="7" id="KW-0067">ATP-binding</keyword>
<dbReference type="InterPro" id="IPR027417">
    <property type="entry name" value="P-loop_NTPase"/>
</dbReference>
<evidence type="ECO:0000313" key="16">
    <source>
        <dbReference type="Proteomes" id="UP000701801"/>
    </source>
</evidence>
<comment type="subcellular location">
    <subcellularLocation>
        <location evidence="2">Chromosome</location>
    </subcellularLocation>
    <subcellularLocation>
        <location evidence="1">Nucleus</location>
    </subcellularLocation>
</comment>
<keyword evidence="11" id="KW-0539">Nucleus</keyword>
<evidence type="ECO:0000256" key="8">
    <source>
        <dbReference type="ARBA" id="ARBA00023054"/>
    </source>
</evidence>
<feature type="coiled-coil region" evidence="12">
    <location>
        <begin position="351"/>
        <end position="512"/>
    </location>
</feature>
<dbReference type="InterPro" id="IPR003395">
    <property type="entry name" value="RecF/RecN/SMC_N"/>
</dbReference>
<proteinExistence type="inferred from homology"/>
<feature type="region of interest" description="Disordered" evidence="13">
    <location>
        <begin position="1"/>
        <end position="67"/>
    </location>
</feature>
<dbReference type="AlphaFoldDB" id="A0A9N9L9D8"/>
<dbReference type="Pfam" id="PF02463">
    <property type="entry name" value="SMC_N"/>
    <property type="match status" value="1"/>
</dbReference>
<dbReference type="GO" id="GO:0030915">
    <property type="term" value="C:Smc5-Smc6 complex"/>
    <property type="evidence" value="ECO:0007669"/>
    <property type="project" value="TreeGrafter"/>
</dbReference>
<accession>A0A9N9L9D8</accession>
<evidence type="ECO:0000313" key="15">
    <source>
        <dbReference type="EMBL" id="CAG8971044.1"/>
    </source>
</evidence>
<keyword evidence="8 12" id="KW-0175">Coiled coil</keyword>
<evidence type="ECO:0000256" key="5">
    <source>
        <dbReference type="ARBA" id="ARBA00022741"/>
    </source>
</evidence>
<evidence type="ECO:0000256" key="1">
    <source>
        <dbReference type="ARBA" id="ARBA00004123"/>
    </source>
</evidence>
<dbReference type="SUPFAM" id="SSF52540">
    <property type="entry name" value="P-loop containing nucleoside triphosphate hydrolases"/>
    <property type="match status" value="1"/>
</dbReference>
<name>A0A9N9L9D8_9HELO</name>
<evidence type="ECO:0000256" key="7">
    <source>
        <dbReference type="ARBA" id="ARBA00022840"/>
    </source>
</evidence>
<dbReference type="OrthoDB" id="10265785at2759"/>
<keyword evidence="16" id="KW-1185">Reference proteome</keyword>
<dbReference type="GO" id="GO:0005634">
    <property type="term" value="C:nucleus"/>
    <property type="evidence" value="ECO:0007669"/>
    <property type="project" value="UniProtKB-SubCell"/>
</dbReference>
<feature type="domain" description="RecF/RecN/SMC N-terminal" evidence="14">
    <location>
        <begin position="117"/>
        <end position="1132"/>
    </location>
</feature>
<dbReference type="GO" id="GO:0003684">
    <property type="term" value="F:damaged DNA binding"/>
    <property type="evidence" value="ECO:0007669"/>
    <property type="project" value="TreeGrafter"/>
</dbReference>
<evidence type="ECO:0000256" key="9">
    <source>
        <dbReference type="ARBA" id="ARBA00023172"/>
    </source>
</evidence>
<feature type="coiled-coil region" evidence="12">
    <location>
        <begin position="745"/>
        <end position="814"/>
    </location>
</feature>
<dbReference type="GO" id="GO:0000724">
    <property type="term" value="P:double-strand break repair via homologous recombination"/>
    <property type="evidence" value="ECO:0007669"/>
    <property type="project" value="TreeGrafter"/>
</dbReference>
<dbReference type="Gene3D" id="3.40.50.300">
    <property type="entry name" value="P-loop containing nucleotide triphosphate hydrolases"/>
    <property type="match status" value="2"/>
</dbReference>
<sequence>MAPINKRARAVVEDEDGDASSSRARDSSRKKVRLSNDLRPAREESDSSSSEDDPEETNGYSTAPAATQQYEDFRDQGFRHLANPDQDDKRATQKLQRKIAERSELIGDNHAAENAIIEEITCVNFMCHDRLNVKLGPLINFVVGMNGSGKSAVLTALTLCLGGKASSTNRGTKVKDLIKSGQEHSALIVVLKNQGNDAYQPEIFGKSIIVERHFSTSGSGSWKLKNEFGKVISKTKGDVDDMIEYYQLQVDNPMNVLTQDAAKTFITKSNPQQKYKFFVEGVQLEALDNDYKMVSDSCDQIAEKLDETKDNLDDLKKAFEIAMEKSNIAKQSEGLRTRLRKVRQQTAWAQVEQVERALAEREAALHDAQNAVIQQEATAEEKGKSFDALDEKLEVLKQREQKAREEEGPIRGEAEMAKEVHDKVKGALEKLRADRQSIKTNMAENDRKLKSIQNDINKEVQLLEAANGGAQSVKQAEIAEAEQNLSIAEESQKRLEADIPRLQQDVTEAQTDADRAARAVADKRSEFESANARLRNLGQGQVHPLSGFDPKLQNLVKMINAERGFREKPVGPIGTHIKIRDPFWSQILESVLGNALNGFIVTSKADQQLLTILKRRANVDQHWIPVIIGNHQSIDTDAHEPDPKYLTVLRILEIDNELVKNHLIISSMIEQSLLAKTRTEGFKIMFEGPERPLRHAKQCFAPHDTRREFGHRFAYSGLNKNPDMTPLNIKTNSKSRMRTDIDRQIAHQQDTVAQLDREANSLENQRGQAAATSQKCKQALERNSRDRKAGKVKIQKIQDKIEDLKTQLEQYNVQDGRLDGLREELTERQREQSQDETTYGDIGLEMHKCNEEALEKKRKLDEVKLRLQDHEALMDKILRRKSNFEQSREIALREKNHHITLIQERKDQLDRCERKRTEAYDHVQDFISQASQICGRVVVPPGETSETLETKYEALRRQLAEREKNQGGSDEEIHQRALAARQNLDNARAGRDELEDLLNVLRRSFALRMVMFRRFQRFISARSRINFNYLLSERAFRGKLTIDHQARLLDVHVEPDETTKSGKGRKTKTLSGGEKSFSSICLLLALWEAMGAPLRCLDEYDVFMDDVNRDVSTRMIISAARRSVGRQFILITPKGLGEGAGNGDEDVKIIKLLDPRKKQQQIDEMLPRA</sequence>
<organism evidence="15 16">
    <name type="scientific">Hymenoscyphus albidus</name>
    <dbReference type="NCBI Taxonomy" id="595503"/>
    <lineage>
        <taxon>Eukaryota</taxon>
        <taxon>Fungi</taxon>
        <taxon>Dikarya</taxon>
        <taxon>Ascomycota</taxon>
        <taxon>Pezizomycotina</taxon>
        <taxon>Leotiomycetes</taxon>
        <taxon>Helotiales</taxon>
        <taxon>Helotiaceae</taxon>
        <taxon>Hymenoscyphus</taxon>
    </lineage>
</organism>
<evidence type="ECO:0000259" key="14">
    <source>
        <dbReference type="Pfam" id="PF02463"/>
    </source>
</evidence>
<keyword evidence="9" id="KW-0233">DNA recombination</keyword>
<dbReference type="EMBL" id="CAJVRM010000006">
    <property type="protein sequence ID" value="CAG8971044.1"/>
    <property type="molecule type" value="Genomic_DNA"/>
</dbReference>
<comment type="caution">
    <text evidence="15">The sequence shown here is derived from an EMBL/GenBank/DDBJ whole genome shotgun (WGS) entry which is preliminary data.</text>
</comment>
<keyword evidence="4" id="KW-0158">Chromosome</keyword>
<keyword evidence="10" id="KW-0234">DNA repair</keyword>
<evidence type="ECO:0000256" key="3">
    <source>
        <dbReference type="ARBA" id="ARBA00006793"/>
    </source>
</evidence>
<protein>
    <recommendedName>
        <fullName evidence="14">RecF/RecN/SMC N-terminal domain-containing protein</fullName>
    </recommendedName>
</protein>
<keyword evidence="5" id="KW-0547">Nucleotide-binding</keyword>